<evidence type="ECO:0000313" key="1">
    <source>
        <dbReference type="EMBL" id="VAX23963.1"/>
    </source>
</evidence>
<reference evidence="1" key="1">
    <citation type="submission" date="2018-06" db="EMBL/GenBank/DDBJ databases">
        <authorList>
            <person name="Zhirakovskaya E."/>
        </authorList>
    </citation>
    <scope>NUCLEOTIDE SEQUENCE</scope>
</reference>
<protein>
    <submittedName>
        <fullName evidence="1">Uncharacterized protein</fullName>
    </submittedName>
</protein>
<dbReference type="EMBL" id="UOGA01000257">
    <property type="protein sequence ID" value="VAX23963.1"/>
    <property type="molecule type" value="Genomic_DNA"/>
</dbReference>
<proteinExistence type="predicted"/>
<sequence>MKNNILTYGLVFLLTVFVYGGGSFLTADAANHVIKPDSPLTNELPYIVCEIELQENEDHKDHAKINALVKKRHNKIYKSEPNCYQVRVEGFTDILLLESVIIVT</sequence>
<accession>A0A3B1CGS9</accession>
<dbReference type="AlphaFoldDB" id="A0A3B1CGS9"/>
<gene>
    <name evidence="1" type="ORF">MNBD_NITROSPINAE04-1742</name>
</gene>
<organism evidence="1">
    <name type="scientific">hydrothermal vent metagenome</name>
    <dbReference type="NCBI Taxonomy" id="652676"/>
    <lineage>
        <taxon>unclassified sequences</taxon>
        <taxon>metagenomes</taxon>
        <taxon>ecological metagenomes</taxon>
    </lineage>
</organism>
<name>A0A3B1CGS9_9ZZZZ</name>